<dbReference type="EMBL" id="MK399427">
    <property type="protein sequence ID" value="QBM04714.1"/>
    <property type="molecule type" value="Genomic_DNA"/>
</dbReference>
<evidence type="ECO:0000259" key="1">
    <source>
        <dbReference type="Pfam" id="PF00535"/>
    </source>
</evidence>
<dbReference type="SUPFAM" id="SSF53448">
    <property type="entry name" value="Nucleotide-diphospho-sugar transferases"/>
    <property type="match status" value="1"/>
</dbReference>
<dbReference type="CDD" id="cd00761">
    <property type="entry name" value="Glyco_tranf_GTA_type"/>
    <property type="match status" value="1"/>
</dbReference>
<proteinExistence type="predicted"/>
<gene>
    <name evidence="2" type="primary">gtr200</name>
</gene>
<name>A0A513QCA5_ACIBA</name>
<dbReference type="AlphaFoldDB" id="A0A513QCA5"/>
<dbReference type="PANTHER" id="PTHR22916">
    <property type="entry name" value="GLYCOSYLTRANSFERASE"/>
    <property type="match status" value="1"/>
</dbReference>
<dbReference type="InterPro" id="IPR001173">
    <property type="entry name" value="Glyco_trans_2-like"/>
</dbReference>
<dbReference type="RefSeq" id="WP_069036363.1">
    <property type="nucleotide sequence ID" value="NZ_CP191655.1"/>
</dbReference>
<sequence length="307" mass="35647">MKKLSIIIPIYNVEKYIVECLNSVVSQWNDCVEIVCIDDGSKDSSYDVVCKYVSELDSNIQKSIIIIKQENMGLSVTRNTGVKIASGEYIAFLDSDDKINPDFINSVLQVISNMDKPDIVEFNIEYSDGNEILICTGSNSLVDKFKTGNWFACGRVYKKNILLNKGFKAKIFYEDMWLIPQLYLKANKIYEINKSLYWYRYNSNGITHSREESNIIKSITSFQIILDTYKQLEMDDKLRSILLIHVLYISTIYIMKVKSLKEAIVFADKNFVGIKPHSLKDFNFKLISFIYFRKLYLLFYCKYKGIS</sequence>
<protein>
    <submittedName>
        <fullName evidence="2">Gtr 200</fullName>
    </submittedName>
</protein>
<dbReference type="PANTHER" id="PTHR22916:SF3">
    <property type="entry name" value="UDP-GLCNAC:BETAGAL BETA-1,3-N-ACETYLGLUCOSAMINYLTRANSFERASE-LIKE PROTEIN 1"/>
    <property type="match status" value="1"/>
</dbReference>
<dbReference type="Pfam" id="PF00535">
    <property type="entry name" value="Glycos_transf_2"/>
    <property type="match status" value="1"/>
</dbReference>
<dbReference type="Gene3D" id="3.90.550.10">
    <property type="entry name" value="Spore Coat Polysaccharide Biosynthesis Protein SpsA, Chain A"/>
    <property type="match status" value="1"/>
</dbReference>
<dbReference type="GO" id="GO:0016758">
    <property type="term" value="F:hexosyltransferase activity"/>
    <property type="evidence" value="ECO:0007669"/>
    <property type="project" value="UniProtKB-ARBA"/>
</dbReference>
<dbReference type="InterPro" id="IPR029044">
    <property type="entry name" value="Nucleotide-diphossugar_trans"/>
</dbReference>
<feature type="domain" description="Glycosyltransferase 2-like" evidence="1">
    <location>
        <begin position="5"/>
        <end position="113"/>
    </location>
</feature>
<reference evidence="2" key="1">
    <citation type="submission" date="2019-01" db="EMBL/GenBank/DDBJ databases">
        <authorList>
            <person name="Shneider M.M."/>
            <person name="Popova A.V."/>
            <person name="Shelenkov A.A."/>
            <person name="Mikhailova Y.V."/>
            <person name="Shagin D.A."/>
            <person name="Knirel Y.A."/>
            <person name="Kenyon J."/>
            <person name="Edelstein M.V."/>
        </authorList>
    </citation>
    <scope>NUCLEOTIDE SEQUENCE</scope>
    <source>
        <strain evidence="2">36-1454</strain>
    </source>
</reference>
<accession>A0A513QCA5</accession>
<organism evidence="2">
    <name type="scientific">Acinetobacter baumannii</name>
    <dbReference type="NCBI Taxonomy" id="470"/>
    <lineage>
        <taxon>Bacteria</taxon>
        <taxon>Pseudomonadati</taxon>
        <taxon>Pseudomonadota</taxon>
        <taxon>Gammaproteobacteria</taxon>
        <taxon>Moraxellales</taxon>
        <taxon>Moraxellaceae</taxon>
        <taxon>Acinetobacter</taxon>
        <taxon>Acinetobacter calcoaceticus/baumannii complex</taxon>
    </lineage>
</organism>
<evidence type="ECO:0000313" key="2">
    <source>
        <dbReference type="EMBL" id="QBM04714.1"/>
    </source>
</evidence>